<feature type="domain" description="Tip attachment protein J" evidence="1">
    <location>
        <begin position="231"/>
        <end position="384"/>
    </location>
</feature>
<evidence type="ECO:0000313" key="4">
    <source>
        <dbReference type="Proteomes" id="UP000256310"/>
    </source>
</evidence>
<evidence type="ECO:0000259" key="2">
    <source>
        <dbReference type="Pfam" id="PF23666"/>
    </source>
</evidence>
<sequence>MATLVLSTAGTALFGPIGGAIGAFIGQQVDNEVFRPGGREGPRLNDLRLQTSSYGTPLPRIFGTMRVAGTVVWATDLQEDRNKEGGGKGRPSATTYSYSASFAVALSARPIRAVHRIWADGKLLRGVAGDFKSETAFRLHLGGEDQAIDPLIASAEGGSGTPTYCGLALAVFENLQLADFGNRIPSLTFEVEADEGAVSFVDIVDELSAGQVTADSSATLSGYAGHGSNLRGAIETLVAALPHHLVCDADTIRFTDTLSPPVSLTEDALGAKVGEQGRARYQMERQGADKAPAEIALRYYEPARDYQAGLQRARMEGAGQTGERTDLPATLSAPRAKAIAEARLERLWTEKTRASITLPWAAMTIRPGDAIQIPGESGSWRVSAFNLERMAVSLECVRATGASAVMADAAAPGRVVSDPDLEHGPTRLELLDLPALDDTLYAAPHLLVAAAGISPGWRSANLEVSFDGGASFGSLGRTSPPAVIGAALGVLGIGQSALLDTVSAIDVALLHGDMWLTSATDAALVSGANLAVLGEELIQFGGAEALGGNRFRLSRLLRGRRGTEWAMTGHVFGERFVLLDPGTVKPLETSASALGGSVELLATGLGDAGVPVSVSDIVHGRSVRPPTPVHLSAQREADGAIRFSWVRRSRIGWAWISGADAPLGEEEERWRVSIEPLAGQSRTQETDGATLTYSIADQLADGTDAVGIFLLSVVQLGALAESDPAARRTFHL</sequence>
<organism evidence="3 4">
    <name type="scientific">Parasphingopyxis lamellibrachiae</name>
    <dbReference type="NCBI Taxonomy" id="680125"/>
    <lineage>
        <taxon>Bacteria</taxon>
        <taxon>Pseudomonadati</taxon>
        <taxon>Pseudomonadota</taxon>
        <taxon>Alphaproteobacteria</taxon>
        <taxon>Sphingomonadales</taxon>
        <taxon>Sphingomonadaceae</taxon>
        <taxon>Parasphingopyxis</taxon>
    </lineage>
</organism>
<reference evidence="3 4" key="1">
    <citation type="submission" date="2018-07" db="EMBL/GenBank/DDBJ databases">
        <title>Genomic Encyclopedia of Type Strains, Phase IV (KMG-IV): sequencing the most valuable type-strain genomes for metagenomic binning, comparative biology and taxonomic classification.</title>
        <authorList>
            <person name="Goeker M."/>
        </authorList>
    </citation>
    <scope>NUCLEOTIDE SEQUENCE [LARGE SCALE GENOMIC DNA]</scope>
    <source>
        <strain evidence="3 4">DSM 26725</strain>
    </source>
</reference>
<accession>A0A3D9FDX6</accession>
<dbReference type="InterPro" id="IPR032876">
    <property type="entry name" value="J_dom"/>
</dbReference>
<dbReference type="InterPro" id="IPR056490">
    <property type="entry name" value="Rcc01698_C"/>
</dbReference>
<dbReference type="RefSeq" id="WP_116235483.1">
    <property type="nucleotide sequence ID" value="NZ_QRDP01000004.1"/>
</dbReference>
<dbReference type="Pfam" id="PF23666">
    <property type="entry name" value="Rcc01698_C"/>
    <property type="match status" value="1"/>
</dbReference>
<proteinExistence type="predicted"/>
<dbReference type="Pfam" id="PF13550">
    <property type="entry name" value="Phage-tail_3"/>
    <property type="match status" value="1"/>
</dbReference>
<protein>
    <submittedName>
        <fullName evidence="3">Putative tail protein</fullName>
    </submittedName>
</protein>
<dbReference type="AlphaFoldDB" id="A0A3D9FDX6"/>
<comment type="caution">
    <text evidence="3">The sequence shown here is derived from an EMBL/GenBank/DDBJ whole genome shotgun (WGS) entry which is preliminary data.</text>
</comment>
<gene>
    <name evidence="3" type="ORF">DFR46_1046</name>
</gene>
<keyword evidence="4" id="KW-1185">Reference proteome</keyword>
<dbReference type="EMBL" id="QRDP01000004">
    <property type="protein sequence ID" value="RED16035.1"/>
    <property type="molecule type" value="Genomic_DNA"/>
</dbReference>
<dbReference type="Proteomes" id="UP000256310">
    <property type="component" value="Unassembled WGS sequence"/>
</dbReference>
<evidence type="ECO:0000313" key="3">
    <source>
        <dbReference type="EMBL" id="RED16035.1"/>
    </source>
</evidence>
<dbReference type="OrthoDB" id="8445115at2"/>
<evidence type="ECO:0000259" key="1">
    <source>
        <dbReference type="Pfam" id="PF13550"/>
    </source>
</evidence>
<name>A0A3D9FDX6_9SPHN</name>
<feature type="domain" description="Rcc01698-like C-terminal" evidence="2">
    <location>
        <begin position="482"/>
        <end position="577"/>
    </location>
</feature>